<keyword evidence="1" id="KW-0812">Transmembrane</keyword>
<dbReference type="EMBL" id="CAHIKZ030002135">
    <property type="protein sequence ID" value="CAE1281785.1"/>
    <property type="molecule type" value="Genomic_DNA"/>
</dbReference>
<dbReference type="AlphaFoldDB" id="A0A812CWQ6"/>
<gene>
    <name evidence="2" type="ORF">SPHA_43066</name>
</gene>
<proteinExistence type="predicted"/>
<sequence>MYASIYLSTSLSLSLSLSLYSFTFFFFFLSFFLSFFLIVSFFLQLLLSHFSYFLFVDNIFFNYISFSDYLSRCLFFFSISLRITISSHTFFFKSIKFSTLTRFFSDFSRFYRPLKCFLLSHFFNTFILISFPCSLLHISPLITGRCLSIFYAPFFICIPSQFATFPLSKYYEAIPVSIYLSIYLSIYMHIYLSLSVCLEINSVCAYLSNSTKVPCPNRHPNLMSSLYRPTPISTEILPPNFPFFHL</sequence>
<accession>A0A812CWQ6</accession>
<keyword evidence="3" id="KW-1185">Reference proteome</keyword>
<feature type="transmembrane region" description="Helical" evidence="1">
    <location>
        <begin position="116"/>
        <end position="137"/>
    </location>
</feature>
<evidence type="ECO:0000313" key="3">
    <source>
        <dbReference type="Proteomes" id="UP000597762"/>
    </source>
</evidence>
<feature type="transmembrane region" description="Helical" evidence="1">
    <location>
        <begin position="149"/>
        <end position="167"/>
    </location>
</feature>
<evidence type="ECO:0000313" key="2">
    <source>
        <dbReference type="EMBL" id="CAE1281785.1"/>
    </source>
</evidence>
<protein>
    <submittedName>
        <fullName evidence="2">Uncharacterized protein</fullName>
    </submittedName>
</protein>
<dbReference type="Proteomes" id="UP000597762">
    <property type="component" value="Unassembled WGS sequence"/>
</dbReference>
<feature type="transmembrane region" description="Helical" evidence="1">
    <location>
        <begin position="75"/>
        <end position="95"/>
    </location>
</feature>
<name>A0A812CWQ6_ACAPH</name>
<evidence type="ECO:0000256" key="1">
    <source>
        <dbReference type="SAM" id="Phobius"/>
    </source>
</evidence>
<organism evidence="2 3">
    <name type="scientific">Acanthosepion pharaonis</name>
    <name type="common">Pharaoh cuttlefish</name>
    <name type="synonym">Sepia pharaonis</name>
    <dbReference type="NCBI Taxonomy" id="158019"/>
    <lineage>
        <taxon>Eukaryota</taxon>
        <taxon>Metazoa</taxon>
        <taxon>Spiralia</taxon>
        <taxon>Lophotrochozoa</taxon>
        <taxon>Mollusca</taxon>
        <taxon>Cephalopoda</taxon>
        <taxon>Coleoidea</taxon>
        <taxon>Decapodiformes</taxon>
        <taxon>Sepiida</taxon>
        <taxon>Sepiina</taxon>
        <taxon>Sepiidae</taxon>
        <taxon>Acanthosepion</taxon>
    </lineage>
</organism>
<keyword evidence="1" id="KW-1133">Transmembrane helix</keyword>
<reference evidence="2" key="1">
    <citation type="submission" date="2021-01" db="EMBL/GenBank/DDBJ databases">
        <authorList>
            <person name="Li R."/>
            <person name="Bekaert M."/>
        </authorList>
    </citation>
    <scope>NUCLEOTIDE SEQUENCE</scope>
    <source>
        <strain evidence="2">Farmed</strain>
    </source>
</reference>
<comment type="caution">
    <text evidence="2">The sequence shown here is derived from an EMBL/GenBank/DDBJ whole genome shotgun (WGS) entry which is preliminary data.</text>
</comment>
<feature type="transmembrane region" description="Helical" evidence="1">
    <location>
        <begin position="174"/>
        <end position="194"/>
    </location>
</feature>
<keyword evidence="1" id="KW-0472">Membrane</keyword>